<dbReference type="STRING" id="3983.A0A2C9WBN4"/>
<proteinExistence type="predicted"/>
<sequence length="1228" mass="137503">MLVITMSGMLGFAITFRILFPSNSLLLLHCRVSLYHWNNWKSRAMASCKTYGQKPLVNDRGLSLGSMHGVVGLKFSSLINSDLTWKKAAKGNRTSSRRARNSVSRSWNSGEDLIKMDSNTVDMSFSESEKLGVSVLGCRFSENADHVPIKKRKLKFKSPSPSFIAPSQHLEENERLLRSQPGVVDYAASASDLGQTVDIELDDKEKNLEKENKQLNEMEDFSGIFILAAAACRDSFGEVNEEGSEVEVSYVREGSLMKNQLHPLPERNFKDDLSSAKVSSQETGFSISMVHSEKLPSSLRMYEASTDDILQANNVQNKSMGDCSMAVVKDHLTKNFEETDGVCGFSSQDDRSFWDLNTSMDAWSCPVDDQCAESNSLDGIIEDVKGDNCSNIIGSSESGSMKRGIGGIRCHTEMELPPADPGGMVHEEKFVDGISCCGEKLSSSVSVDSVTVSVDRNKSASAQCLTFSPTSNSKCLSAHQIAELNSSEHNPQPSKTIPSLSTSISKAICDAGSSDGTSVKNEGGCGSIACETVSSGLQVEEVDLAPSVTSSVNTICKTDVLNEDSKCAKENSLSQFNDVEFLPSSCIDVEIQTLNGNVFEHDETDKIEYKEVEELVTKSSEMSTALSHIPSDAYQKSSKDIVNSFDNMAVEEPSDNGYNSESSHDAHACMKASRCEVDYDSQYEDGEVRESMEHTWQEHNGEHIEATQPDYSSDNENSGSAAEKIMTNTHRMDFKSCLSKLRGKDVINVVKTGCNNYSKFSIGDKEITDDRTYTRKEDSRIRARNDNVWKNDHTDGAVGPDAVDQTRVAESRKFRREFCSHIEERAFSDIHFRRDRGRYGQDPRARSRGDVRSSDPRASSRGLKHHRSTEYRVPASFHHRGRTKGLHHRVTRSRSPDARDEVLGRHQHIRSSRNLSPGWHVTLGKGTSMRYGLQVEARGPRRRYHRSEVDECCHSSIAHRHPFAKRERSFSPVKRRDPQVPQSHSKSSSRSRSQSSSSMNPCIRSRSKSPNFGSAVRMQRVRSSDRRRPGLSVDHMRGFRTARRDHCSPHRNTRWAVDGKDSVFHFREQSYNTHSSLGRRSMGKFAQQDDRFVFADSSRSFRSVHPRRFMEMSGPGGRSLRYEESDDDRGKRRYRSGLAHSAKQNDMEGPVKRFRYNVADSYVSRYRNAPDFFGKDTPKCHGRIIDSQIGDIPGKFKEDRVPFTYQREAKYDVDSKSSGVQEGEDEMA</sequence>
<organism evidence="2">
    <name type="scientific">Manihot esculenta</name>
    <name type="common">Cassava</name>
    <name type="synonym">Jatropha manihot</name>
    <dbReference type="NCBI Taxonomy" id="3983"/>
    <lineage>
        <taxon>Eukaryota</taxon>
        <taxon>Viridiplantae</taxon>
        <taxon>Streptophyta</taxon>
        <taxon>Embryophyta</taxon>
        <taxon>Tracheophyta</taxon>
        <taxon>Spermatophyta</taxon>
        <taxon>Magnoliopsida</taxon>
        <taxon>eudicotyledons</taxon>
        <taxon>Gunneridae</taxon>
        <taxon>Pentapetalae</taxon>
        <taxon>rosids</taxon>
        <taxon>fabids</taxon>
        <taxon>Malpighiales</taxon>
        <taxon>Euphorbiaceae</taxon>
        <taxon>Crotonoideae</taxon>
        <taxon>Manihoteae</taxon>
        <taxon>Manihot</taxon>
    </lineage>
</organism>
<feature type="region of interest" description="Disordered" evidence="1">
    <location>
        <begin position="837"/>
        <end position="867"/>
    </location>
</feature>
<feature type="compositionally biased region" description="Low complexity" evidence="1">
    <location>
        <begin position="982"/>
        <end position="998"/>
    </location>
</feature>
<feature type="region of interest" description="Disordered" evidence="1">
    <location>
        <begin position="963"/>
        <end position="1037"/>
    </location>
</feature>
<evidence type="ECO:0000313" key="2">
    <source>
        <dbReference type="EMBL" id="OAY56466.1"/>
    </source>
</evidence>
<name>A0A2C9WBN4_MANES</name>
<protein>
    <submittedName>
        <fullName evidence="2">Uncharacterized protein</fullName>
    </submittedName>
</protein>
<gene>
    <name evidence="2" type="ORF">MANES_02G019000</name>
</gene>
<dbReference type="EMBL" id="CM004388">
    <property type="protein sequence ID" value="OAY56466.1"/>
    <property type="molecule type" value="Genomic_DNA"/>
</dbReference>
<feature type="compositionally biased region" description="Basic and acidic residues" evidence="1">
    <location>
        <begin position="964"/>
        <end position="978"/>
    </location>
</feature>
<evidence type="ECO:0000256" key="1">
    <source>
        <dbReference type="SAM" id="MobiDB-lite"/>
    </source>
</evidence>
<feature type="compositionally biased region" description="Basic residues" evidence="1">
    <location>
        <begin position="880"/>
        <end position="892"/>
    </location>
</feature>
<feature type="compositionally biased region" description="Basic and acidic residues" evidence="1">
    <location>
        <begin position="894"/>
        <end position="904"/>
    </location>
</feature>
<accession>A0A2C9WBN4</accession>
<feature type="region of interest" description="Disordered" evidence="1">
    <location>
        <begin position="880"/>
        <end position="921"/>
    </location>
</feature>
<dbReference type="PANTHER" id="PTHR34536:SF18">
    <property type="match status" value="1"/>
</dbReference>
<feature type="region of interest" description="Disordered" evidence="1">
    <location>
        <begin position="1108"/>
        <end position="1145"/>
    </location>
</feature>
<feature type="compositionally biased region" description="Basic and acidic residues" evidence="1">
    <location>
        <begin position="837"/>
        <end position="855"/>
    </location>
</feature>
<feature type="region of interest" description="Disordered" evidence="1">
    <location>
        <begin position="1209"/>
        <end position="1228"/>
    </location>
</feature>
<dbReference type="PANTHER" id="PTHR34536">
    <property type="entry name" value="DENTIN SIALOPHOSPHOPROTEIN-LIKE PROTEIN"/>
    <property type="match status" value="1"/>
</dbReference>
<dbReference type="AlphaFoldDB" id="A0A2C9WBN4"/>
<feature type="compositionally biased region" description="Basic and acidic residues" evidence="1">
    <location>
        <begin position="1022"/>
        <end position="1037"/>
    </location>
</feature>
<reference evidence="2" key="1">
    <citation type="submission" date="2016-02" db="EMBL/GenBank/DDBJ databases">
        <title>WGS assembly of Manihot esculenta.</title>
        <authorList>
            <person name="Bredeson J.V."/>
            <person name="Prochnik S.E."/>
            <person name="Lyons J.B."/>
            <person name="Schmutz J."/>
            <person name="Grimwood J."/>
            <person name="Vrebalov J."/>
            <person name="Bart R.S."/>
            <person name="Amuge T."/>
            <person name="Ferguson M.E."/>
            <person name="Green R."/>
            <person name="Putnam N."/>
            <person name="Stites J."/>
            <person name="Rounsley S."/>
            <person name="Rokhsar D.S."/>
        </authorList>
    </citation>
    <scope>NUCLEOTIDE SEQUENCE [LARGE SCALE GENOMIC DNA]</scope>
    <source>
        <tissue evidence="2">Leaf</tissue>
    </source>
</reference>